<evidence type="ECO:0000256" key="1">
    <source>
        <dbReference type="ARBA" id="ARBA00004204"/>
    </source>
</evidence>
<evidence type="ECO:0000259" key="7">
    <source>
        <dbReference type="PROSITE" id="PS50835"/>
    </source>
</evidence>
<dbReference type="InterPro" id="IPR036179">
    <property type="entry name" value="Ig-like_dom_sf"/>
</dbReference>
<sequence>MIFHPLLSLIRPQGIYGAPLAPGTHGPQFTVPLRDIRGQEGNPLELECKVSGTPMPEITWFKDGEPLAPSGRMKMDLSPDGTAKLLIDGCKPSDEGLYRCVARNPYGTNHVKSNVTVKGLIPYMPAFGVPPFGEPGKAPRVVIPLDNGRSREGHPITLSCRIVGSPQPLIKWFKDGERLYPFGRYAMDQSSDGIVTLTIDQLTTRDTGCYRCIGENDFGSDRTTAELVVE</sequence>
<dbReference type="InterPro" id="IPR007110">
    <property type="entry name" value="Ig-like_dom"/>
</dbReference>
<organism evidence="8 9">
    <name type="scientific">Romanomermis culicivorax</name>
    <name type="common">Nematode worm</name>
    <dbReference type="NCBI Taxonomy" id="13658"/>
    <lineage>
        <taxon>Eukaryota</taxon>
        <taxon>Metazoa</taxon>
        <taxon>Ecdysozoa</taxon>
        <taxon>Nematoda</taxon>
        <taxon>Enoplea</taxon>
        <taxon>Dorylaimia</taxon>
        <taxon>Mermithida</taxon>
        <taxon>Mermithoidea</taxon>
        <taxon>Mermithidae</taxon>
        <taxon>Romanomermis</taxon>
    </lineage>
</organism>
<dbReference type="CDD" id="cd00096">
    <property type="entry name" value="Ig"/>
    <property type="match status" value="1"/>
</dbReference>
<dbReference type="Pfam" id="PF07679">
    <property type="entry name" value="I-set"/>
    <property type="match status" value="2"/>
</dbReference>
<dbReference type="OMA" id="CIGENDF"/>
<dbReference type="PANTHER" id="PTHR47633:SF4">
    <property type="entry name" value="MYOPALLADIN ISOFORM X1"/>
    <property type="match status" value="1"/>
</dbReference>
<feature type="domain" description="Ig-like" evidence="7">
    <location>
        <begin position="139"/>
        <end position="228"/>
    </location>
</feature>
<dbReference type="SUPFAM" id="SSF48726">
    <property type="entry name" value="Immunoglobulin"/>
    <property type="match status" value="2"/>
</dbReference>
<evidence type="ECO:0000313" key="9">
    <source>
        <dbReference type="WBParaSite" id="nRc.2.0.1.t10077-RA"/>
    </source>
</evidence>
<dbReference type="SMART" id="SM00409">
    <property type="entry name" value="IG"/>
    <property type="match status" value="2"/>
</dbReference>
<evidence type="ECO:0000256" key="5">
    <source>
        <dbReference type="ARBA" id="ARBA00023157"/>
    </source>
</evidence>
<keyword evidence="3" id="KW-0963">Cytoplasm</keyword>
<keyword evidence="4" id="KW-0677">Repeat</keyword>
<evidence type="ECO:0000256" key="2">
    <source>
        <dbReference type="ARBA" id="ARBA00006692"/>
    </source>
</evidence>
<evidence type="ECO:0000256" key="4">
    <source>
        <dbReference type="ARBA" id="ARBA00022737"/>
    </source>
</evidence>
<comment type="subcellular location">
    <subcellularLocation>
        <location evidence="1">Cytoplasm</location>
        <location evidence="1">Myofibril</location>
        <location evidence="1">Sarcomere</location>
    </subcellularLocation>
</comment>
<feature type="domain" description="Ig-like" evidence="7">
    <location>
        <begin position="27"/>
        <end position="118"/>
    </location>
</feature>
<dbReference type="InterPro" id="IPR003598">
    <property type="entry name" value="Ig_sub2"/>
</dbReference>
<keyword evidence="5" id="KW-1015">Disulfide bond</keyword>
<evidence type="ECO:0000313" key="8">
    <source>
        <dbReference type="Proteomes" id="UP000887565"/>
    </source>
</evidence>
<dbReference type="GO" id="GO:0030017">
    <property type="term" value="C:sarcomere"/>
    <property type="evidence" value="ECO:0007669"/>
    <property type="project" value="UniProtKB-SubCell"/>
</dbReference>
<dbReference type="FunFam" id="2.60.40.10:FF:000032">
    <property type="entry name" value="palladin isoform X1"/>
    <property type="match status" value="1"/>
</dbReference>
<comment type="similarity">
    <text evidence="2">Belongs to the protein kinase superfamily. CAMK Ser/Thr protein kinase family.</text>
</comment>
<dbReference type="PROSITE" id="PS50835">
    <property type="entry name" value="IG_LIKE"/>
    <property type="match status" value="2"/>
</dbReference>
<name>A0A915I888_ROMCU</name>
<dbReference type="Proteomes" id="UP000887565">
    <property type="component" value="Unplaced"/>
</dbReference>
<evidence type="ECO:0000256" key="3">
    <source>
        <dbReference type="ARBA" id="ARBA00022490"/>
    </source>
</evidence>
<dbReference type="PANTHER" id="PTHR47633">
    <property type="entry name" value="IMMUNOGLOBULIN"/>
    <property type="match status" value="1"/>
</dbReference>
<dbReference type="Gene3D" id="2.60.40.10">
    <property type="entry name" value="Immunoglobulins"/>
    <property type="match status" value="2"/>
</dbReference>
<dbReference type="InterPro" id="IPR013783">
    <property type="entry name" value="Ig-like_fold"/>
</dbReference>
<accession>A0A915I888</accession>
<proteinExistence type="inferred from homology"/>
<dbReference type="InterPro" id="IPR013106">
    <property type="entry name" value="Ig_V-set"/>
</dbReference>
<keyword evidence="8" id="KW-1185">Reference proteome</keyword>
<evidence type="ECO:0000256" key="6">
    <source>
        <dbReference type="ARBA" id="ARBA00023319"/>
    </source>
</evidence>
<reference evidence="9" key="1">
    <citation type="submission" date="2022-11" db="UniProtKB">
        <authorList>
            <consortium name="WormBaseParasite"/>
        </authorList>
    </citation>
    <scope>IDENTIFICATION</scope>
</reference>
<dbReference type="AlphaFoldDB" id="A0A915I888"/>
<dbReference type="SMART" id="SM00406">
    <property type="entry name" value="IGv"/>
    <property type="match status" value="2"/>
</dbReference>
<dbReference type="FunFam" id="2.60.40.10:FF:000345">
    <property type="entry name" value="Muscle M-line assembly protein unc-89"/>
    <property type="match status" value="1"/>
</dbReference>
<protein>
    <submittedName>
        <fullName evidence="9">Ig-like domain-containing protein</fullName>
    </submittedName>
</protein>
<dbReference type="InterPro" id="IPR013098">
    <property type="entry name" value="Ig_I-set"/>
</dbReference>
<dbReference type="SMART" id="SM00408">
    <property type="entry name" value="IGc2"/>
    <property type="match status" value="2"/>
</dbReference>
<dbReference type="WBParaSite" id="nRc.2.0.1.t10077-RA">
    <property type="protein sequence ID" value="nRc.2.0.1.t10077-RA"/>
    <property type="gene ID" value="nRc.2.0.1.g10077"/>
</dbReference>
<dbReference type="InterPro" id="IPR003599">
    <property type="entry name" value="Ig_sub"/>
</dbReference>
<keyword evidence="6" id="KW-0393">Immunoglobulin domain</keyword>